<dbReference type="Gene3D" id="3.40.50.150">
    <property type="entry name" value="Vaccinia Virus protein VP39"/>
    <property type="match status" value="1"/>
</dbReference>
<sequence length="340" mass="39528">MSLPVRSLKELSKIKHWYGFKYLLNPEVHQAIFDKLRLEDTYRDTTKFKVLDLYPGPSQQSAIFYNRFKPQQYVLMESRADFLTQLKKEYSNSPIDVIEKDPYDWSSYVDLIDQSKKLQVEKQSLDHINDSFLTIGNLTNPAHEGLLMQWYSCIGNRNWLQRFGRVKMLLWVPTSSAVKLLARPGSISRSKCSVVREAFTETNLVALSDTEEVKLFDDSVITANNPIIISDTDIWQIRDKGISLLEINPTAHHIDLDNWEYVTKHLLILKGTPLIDALESLGHGAKDYFKDKITNQDLLNKSPNKLTNEEFIYLTDLFAKWPFKPDIFMDFVDIYQDDSF</sequence>
<evidence type="ECO:0000256" key="4">
    <source>
        <dbReference type="ARBA" id="ARBA00022691"/>
    </source>
</evidence>
<dbReference type="EMBL" id="HE616743">
    <property type="protein sequence ID" value="CCE90483.1"/>
    <property type="molecule type" value="Genomic_DNA"/>
</dbReference>
<dbReference type="STRING" id="1076872.G8ZPD9"/>
<dbReference type="InterPro" id="IPR029063">
    <property type="entry name" value="SAM-dependent_MTases_sf"/>
</dbReference>
<dbReference type="GeneID" id="11504483"/>
<keyword evidence="2 7" id="KW-0489">Methyltransferase</keyword>
<dbReference type="GO" id="GO:0006391">
    <property type="term" value="P:transcription initiation at mitochondrial promoter"/>
    <property type="evidence" value="ECO:0007669"/>
    <property type="project" value="EnsemblFungi"/>
</dbReference>
<feature type="binding site" evidence="7">
    <location>
        <position position="21"/>
    </location>
    <ligand>
        <name>S-adenosyl-L-methionine</name>
        <dbReference type="ChEBI" id="CHEBI:59789"/>
    </ligand>
</feature>
<dbReference type="GO" id="GO:0032786">
    <property type="term" value="P:positive regulation of DNA-templated transcription, elongation"/>
    <property type="evidence" value="ECO:0007669"/>
    <property type="project" value="EnsemblFungi"/>
</dbReference>
<evidence type="ECO:0000256" key="2">
    <source>
        <dbReference type="ARBA" id="ARBA00022603"/>
    </source>
</evidence>
<evidence type="ECO:0000256" key="6">
    <source>
        <dbReference type="ARBA" id="ARBA00024915"/>
    </source>
</evidence>
<feature type="binding site" evidence="7">
    <location>
        <position position="137"/>
    </location>
    <ligand>
        <name>S-adenosyl-L-methionine</name>
        <dbReference type="ChEBI" id="CHEBI:59789"/>
    </ligand>
</feature>
<comment type="caution">
    <text evidence="7">Lacks conserved residue(s) required for the propagation of feature annotation.</text>
</comment>
<keyword evidence="4 7" id="KW-0949">S-adenosyl-L-methionine</keyword>
<dbReference type="FunCoup" id="G8ZPD9">
    <property type="interactions" value="36"/>
</dbReference>
<dbReference type="SUPFAM" id="SSF53335">
    <property type="entry name" value="S-adenosyl-L-methionine-dependent methyltransferases"/>
    <property type="match status" value="1"/>
</dbReference>
<feature type="binding site" evidence="7">
    <location>
        <position position="77"/>
    </location>
    <ligand>
        <name>S-adenosyl-L-methionine</name>
        <dbReference type="ChEBI" id="CHEBI:59789"/>
    </ligand>
</feature>
<organism evidence="9 10">
    <name type="scientific">Torulaspora delbrueckii</name>
    <name type="common">Yeast</name>
    <name type="synonym">Candida colliculosa</name>
    <dbReference type="NCBI Taxonomy" id="4950"/>
    <lineage>
        <taxon>Eukaryota</taxon>
        <taxon>Fungi</taxon>
        <taxon>Dikarya</taxon>
        <taxon>Ascomycota</taxon>
        <taxon>Saccharomycotina</taxon>
        <taxon>Saccharomycetes</taxon>
        <taxon>Saccharomycetales</taxon>
        <taxon>Saccharomycetaceae</taxon>
        <taxon>Torulaspora</taxon>
    </lineage>
</organism>
<evidence type="ECO:0000256" key="1">
    <source>
        <dbReference type="ARBA" id="ARBA00004173"/>
    </source>
</evidence>
<comment type="similarity">
    <text evidence="7 8">Belongs to the class I-like SAM-binding methyltransferase superfamily. rRNA adenine N(6)-methyltransferase family.</text>
</comment>
<proteinExistence type="inferred from homology"/>
<evidence type="ECO:0000256" key="5">
    <source>
        <dbReference type="ARBA" id="ARBA00022884"/>
    </source>
</evidence>
<dbReference type="PROSITE" id="PS51689">
    <property type="entry name" value="SAM_RNA_A_N6_MT"/>
    <property type="match status" value="1"/>
</dbReference>
<dbReference type="InParanoid" id="G8ZPD9"/>
<dbReference type="GO" id="GO:0000179">
    <property type="term" value="F:rRNA (adenine-N6,N6-)-dimethyltransferase activity"/>
    <property type="evidence" value="ECO:0007669"/>
    <property type="project" value="UniProtKB-UniRule"/>
</dbReference>
<keyword evidence="3 7" id="KW-0808">Transferase</keyword>
<comment type="function">
    <text evidence="6">Mitochondrial transcription factor that confers selective promoter recognition on the core subunit of the yeast mitochondrial RNA polymerase. Interacts with DNA in a non-specific manner.</text>
</comment>
<dbReference type="Gene3D" id="1.10.8.100">
    <property type="entry name" value="Ribosomal RNA adenine dimethylase-like, domain 2"/>
    <property type="match status" value="1"/>
</dbReference>
<feature type="binding site" evidence="7">
    <location>
        <position position="23"/>
    </location>
    <ligand>
        <name>S-adenosyl-L-methionine</name>
        <dbReference type="ChEBI" id="CHEBI:59789"/>
    </ligand>
</feature>
<dbReference type="GO" id="GO:0005759">
    <property type="term" value="C:mitochondrial matrix"/>
    <property type="evidence" value="ECO:0007669"/>
    <property type="project" value="EnsemblFungi"/>
</dbReference>
<comment type="subcellular location">
    <subcellularLocation>
        <location evidence="1">Mitochondrion</location>
    </subcellularLocation>
</comment>
<dbReference type="RefSeq" id="XP_003679694.1">
    <property type="nucleotide sequence ID" value="XM_003679646.1"/>
</dbReference>
<protein>
    <recommendedName>
        <fullName evidence="8">rRNA adenine N(6)-methyltransferase</fullName>
        <ecNumber evidence="8">2.1.1.-</ecNumber>
    </recommendedName>
</protein>
<gene>
    <name evidence="9" type="primary">TDEL0B03540</name>
    <name evidence="9" type="ORF">TDEL_0B03540</name>
</gene>
<dbReference type="InterPro" id="IPR023165">
    <property type="entry name" value="rRNA_Ade_diMease-like_C"/>
</dbReference>
<dbReference type="GO" id="GO:0003723">
    <property type="term" value="F:RNA binding"/>
    <property type="evidence" value="ECO:0007669"/>
    <property type="project" value="UniProtKB-UniRule"/>
</dbReference>
<dbReference type="Pfam" id="PF00398">
    <property type="entry name" value="RrnaAD"/>
    <property type="match status" value="1"/>
</dbReference>
<dbReference type="GO" id="GO:0034246">
    <property type="term" value="F:mitochondrial transcription factor activity"/>
    <property type="evidence" value="ECO:0007669"/>
    <property type="project" value="EnsemblFungi"/>
</dbReference>
<dbReference type="GO" id="GO:0034245">
    <property type="term" value="C:mitochondrial DNA-directed RNA polymerase complex"/>
    <property type="evidence" value="ECO:0007669"/>
    <property type="project" value="EnsemblFungi"/>
</dbReference>
<dbReference type="InterPro" id="IPR001737">
    <property type="entry name" value="KsgA/Erm"/>
</dbReference>
<dbReference type="PANTHER" id="PTHR11727">
    <property type="entry name" value="DIMETHYLADENOSINE TRANSFERASE"/>
    <property type="match status" value="1"/>
</dbReference>
<evidence type="ECO:0000313" key="9">
    <source>
        <dbReference type="EMBL" id="CCE90483.1"/>
    </source>
</evidence>
<accession>G8ZPD9</accession>
<name>G8ZPD9_TORDE</name>
<dbReference type="EC" id="2.1.1.-" evidence="8"/>
<dbReference type="AlphaFoldDB" id="G8ZPD9"/>
<evidence type="ECO:0000256" key="8">
    <source>
        <dbReference type="RuleBase" id="RU362106"/>
    </source>
</evidence>
<dbReference type="GO" id="GO:0005758">
    <property type="term" value="C:mitochondrial intermembrane space"/>
    <property type="evidence" value="ECO:0007669"/>
    <property type="project" value="EnsemblFungi"/>
</dbReference>
<keyword evidence="8" id="KW-0698">rRNA processing</keyword>
<dbReference type="KEGG" id="tdl:TDEL_0B03540"/>
<dbReference type="Proteomes" id="UP000005627">
    <property type="component" value="Chromosome 2"/>
</dbReference>
<dbReference type="HOGENOM" id="CLU_034228_0_0_1"/>
<dbReference type="PANTHER" id="PTHR11727:SF17">
    <property type="entry name" value="DIMETHYLADENOSINE TRANSFERASE 1, MITOCHONDRIAL"/>
    <property type="match status" value="1"/>
</dbReference>
<feature type="binding site" evidence="7">
    <location>
        <position position="101"/>
    </location>
    <ligand>
        <name>S-adenosyl-L-methionine</name>
        <dbReference type="ChEBI" id="CHEBI:59789"/>
    </ligand>
</feature>
<evidence type="ECO:0000256" key="7">
    <source>
        <dbReference type="PROSITE-ProRule" id="PRU01026"/>
    </source>
</evidence>
<evidence type="ECO:0000313" key="10">
    <source>
        <dbReference type="Proteomes" id="UP000005627"/>
    </source>
</evidence>
<reference evidence="9 10" key="1">
    <citation type="journal article" date="2011" name="Proc. Natl. Acad. Sci. U.S.A.">
        <title>Evolutionary erosion of yeast sex chromosomes by mating-type switching accidents.</title>
        <authorList>
            <person name="Gordon J.L."/>
            <person name="Armisen D."/>
            <person name="Proux-Wera E."/>
            <person name="Oheigeartaigh S.S."/>
            <person name="Byrne K.P."/>
            <person name="Wolfe K.H."/>
        </authorList>
    </citation>
    <scope>NUCLEOTIDE SEQUENCE [LARGE SCALE GENOMIC DNA]</scope>
    <source>
        <strain evidence="10">ATCC 10662 / CBS 1146 / NBRC 0425 / NCYC 2629 / NRRL Y-866</strain>
    </source>
</reference>
<dbReference type="eggNOG" id="ENOG502QY7G">
    <property type="taxonomic scope" value="Eukaryota"/>
</dbReference>
<keyword evidence="5 7" id="KW-0694">RNA-binding</keyword>
<keyword evidence="10" id="KW-1185">Reference proteome</keyword>
<dbReference type="OrthoDB" id="16079at2759"/>
<evidence type="ECO:0000256" key="3">
    <source>
        <dbReference type="ARBA" id="ARBA00022679"/>
    </source>
</evidence>